<feature type="region of interest" description="Disordered" evidence="1">
    <location>
        <begin position="330"/>
        <end position="371"/>
    </location>
</feature>
<reference evidence="3 4" key="1">
    <citation type="submission" date="2019-03" db="EMBL/GenBank/DDBJ databases">
        <title>Single cell metagenomics reveals metabolic interactions within the superorganism composed of flagellate Streblomastix strix and complex community of Bacteroidetes bacteria on its surface.</title>
        <authorList>
            <person name="Treitli S.C."/>
            <person name="Kolisko M."/>
            <person name="Husnik F."/>
            <person name="Keeling P."/>
            <person name="Hampl V."/>
        </authorList>
    </citation>
    <scope>NUCLEOTIDE SEQUENCE [LARGE SCALE GENOMIC DNA]</scope>
    <source>
        <strain evidence="3">ST1C</strain>
    </source>
</reference>
<sequence>MRARNSTKAVIEPYFIKVGEQFSLVVPFPHMIGSLDEATISQIASQRRQTVSFIDQESYAQPESKTGLIGASIIPFVTADGCAFPTCVLIDSARVPEELRLHSNPAQLFFYPCTGWNTKAIFIDLFKNWIIPSINMKRESLGLTEQPFFLFLDGHRSRENEDLFKLADQNNIVLIFYPSHTTHLLQPCDNGIFGTLRNNKLISPQKIISSPIKHTSNNLDNQIYSSVSTPTKERSPTIHRSKKLFSPTIQIRKSKKNRIIDDNKDDEFLSCDDMKQAPEKLLSNISDTVHQPLISTFLSPHANISQSNQIDIGDNKIEDQNKEMVKILIGEIDDDVEDDDEYAQDSSSDDSDENSQDYSSNDDEDCSSDED</sequence>
<evidence type="ECO:0000256" key="1">
    <source>
        <dbReference type="SAM" id="MobiDB-lite"/>
    </source>
</evidence>
<protein>
    <recommendedName>
        <fullName evidence="2">DDE-1 domain-containing protein</fullName>
    </recommendedName>
</protein>
<dbReference type="Proteomes" id="UP000324800">
    <property type="component" value="Unassembled WGS sequence"/>
</dbReference>
<feature type="domain" description="DDE-1" evidence="2">
    <location>
        <begin position="108"/>
        <end position="217"/>
    </location>
</feature>
<dbReference type="AlphaFoldDB" id="A0A5J4VU64"/>
<accession>A0A5J4VU64</accession>
<dbReference type="EMBL" id="SNRW01004928">
    <property type="protein sequence ID" value="KAA6386181.1"/>
    <property type="molecule type" value="Genomic_DNA"/>
</dbReference>
<evidence type="ECO:0000259" key="2">
    <source>
        <dbReference type="Pfam" id="PF03184"/>
    </source>
</evidence>
<dbReference type="GO" id="GO:0003676">
    <property type="term" value="F:nucleic acid binding"/>
    <property type="evidence" value="ECO:0007669"/>
    <property type="project" value="InterPro"/>
</dbReference>
<evidence type="ECO:0000313" key="3">
    <source>
        <dbReference type="EMBL" id="KAA6386181.1"/>
    </source>
</evidence>
<dbReference type="Pfam" id="PF03184">
    <property type="entry name" value="DDE_1"/>
    <property type="match status" value="1"/>
</dbReference>
<name>A0A5J4VU64_9EUKA</name>
<comment type="caution">
    <text evidence="3">The sequence shown here is derived from an EMBL/GenBank/DDBJ whole genome shotgun (WGS) entry which is preliminary data.</text>
</comment>
<proteinExistence type="predicted"/>
<dbReference type="OrthoDB" id="6766063at2759"/>
<organism evidence="3 4">
    <name type="scientific">Streblomastix strix</name>
    <dbReference type="NCBI Taxonomy" id="222440"/>
    <lineage>
        <taxon>Eukaryota</taxon>
        <taxon>Metamonada</taxon>
        <taxon>Preaxostyla</taxon>
        <taxon>Oxymonadida</taxon>
        <taxon>Streblomastigidae</taxon>
        <taxon>Streblomastix</taxon>
    </lineage>
</organism>
<gene>
    <name evidence="3" type="ORF">EZS28_018293</name>
</gene>
<evidence type="ECO:0000313" key="4">
    <source>
        <dbReference type="Proteomes" id="UP000324800"/>
    </source>
</evidence>
<feature type="compositionally biased region" description="Acidic residues" evidence="1">
    <location>
        <begin position="331"/>
        <end position="371"/>
    </location>
</feature>
<dbReference type="InterPro" id="IPR004875">
    <property type="entry name" value="DDE_SF_endonuclease_dom"/>
</dbReference>